<keyword evidence="2" id="KW-1185">Reference proteome</keyword>
<dbReference type="InterPro" id="IPR007523">
    <property type="entry name" value="NDUFAF3/AAMDC"/>
</dbReference>
<name>A0ABQ8FMP1_9FUNG</name>
<accession>A0ABQ8FMP1</accession>
<dbReference type="SUPFAM" id="SSF64076">
    <property type="entry name" value="MTH938-like"/>
    <property type="match status" value="1"/>
</dbReference>
<dbReference type="EMBL" id="JAFCIX010000065">
    <property type="protein sequence ID" value="KAH6599426.1"/>
    <property type="molecule type" value="Genomic_DNA"/>
</dbReference>
<organism evidence="1 2">
    <name type="scientific">Batrachochytrium salamandrivorans</name>
    <dbReference type="NCBI Taxonomy" id="1357716"/>
    <lineage>
        <taxon>Eukaryota</taxon>
        <taxon>Fungi</taxon>
        <taxon>Fungi incertae sedis</taxon>
        <taxon>Chytridiomycota</taxon>
        <taxon>Chytridiomycota incertae sedis</taxon>
        <taxon>Chytridiomycetes</taxon>
        <taxon>Rhizophydiales</taxon>
        <taxon>Rhizophydiales incertae sedis</taxon>
        <taxon>Batrachochytrium</taxon>
    </lineage>
</organism>
<evidence type="ECO:0000313" key="1">
    <source>
        <dbReference type="EMBL" id="KAH6599426.1"/>
    </source>
</evidence>
<dbReference type="PANTHER" id="PTHR21192:SF2">
    <property type="entry name" value="NADH DEHYDROGENASE [UBIQUINONE] 1 ALPHA SUBCOMPLEX ASSEMBLY FACTOR 3"/>
    <property type="match status" value="1"/>
</dbReference>
<evidence type="ECO:0000313" key="2">
    <source>
        <dbReference type="Proteomes" id="UP001648503"/>
    </source>
</evidence>
<gene>
    <name evidence="1" type="ORF">BASA50_003022</name>
</gene>
<reference evidence="1 2" key="1">
    <citation type="submission" date="2021-02" db="EMBL/GenBank/DDBJ databases">
        <title>Variation within the Batrachochytrium salamandrivorans European outbreak.</title>
        <authorList>
            <person name="Kelly M."/>
            <person name="Pasmans F."/>
            <person name="Shea T.P."/>
            <person name="Munoz J.F."/>
            <person name="Carranza S."/>
            <person name="Cuomo C.A."/>
            <person name="Martel A."/>
        </authorList>
    </citation>
    <scope>NUCLEOTIDE SEQUENCE [LARGE SCALE GENOMIC DNA]</scope>
    <source>
        <strain evidence="1 2">AMFP18/2</strain>
    </source>
</reference>
<comment type="caution">
    <text evidence="1">The sequence shown here is derived from an EMBL/GenBank/DDBJ whole genome shotgun (WGS) entry which is preliminary data.</text>
</comment>
<dbReference type="Gene3D" id="3.40.1230.10">
    <property type="entry name" value="MTH938-like"/>
    <property type="match status" value="1"/>
</dbReference>
<proteinExistence type="predicted"/>
<evidence type="ECO:0008006" key="3">
    <source>
        <dbReference type="Google" id="ProtNLM"/>
    </source>
</evidence>
<dbReference type="Proteomes" id="UP001648503">
    <property type="component" value="Unassembled WGS sequence"/>
</dbReference>
<sequence>MLTLRAICTRLSPSPLQSDRALVHAARGSLLHAYASTRSLRTGSNIAPMGKPATESASLLQQYSVLGAPSTLGKMVSSVGNNGFVVKDLRVIGPGMIVNNTVLLWDVPQYGLGGPVGEFDSSGNPSNLAALKDDITPPFFYGWSCDMFKIFEIVDPTPDILVLGTGSKMERLPPSLRKYLGSLGMQVEVLSSRQAAATYNVLLQEGRKPAVALLPNVPTSARTGKALVELLKRGELEGVL</sequence>
<dbReference type="PANTHER" id="PTHR21192">
    <property type="entry name" value="NUCLEAR PROTEIN E3-3"/>
    <property type="match status" value="1"/>
</dbReference>
<dbReference type="InterPro" id="IPR036748">
    <property type="entry name" value="MTH938-like_sf"/>
</dbReference>
<protein>
    <recommendedName>
        <fullName evidence="3">NADH dehydrogenase [ubiquinone] 1 alpha subcomplex assembly factor 3</fullName>
    </recommendedName>
</protein>
<dbReference type="Pfam" id="PF04430">
    <property type="entry name" value="DUF498"/>
    <property type="match status" value="1"/>
</dbReference>